<proteinExistence type="predicted"/>
<name>A0A444FWT2_ENSVE</name>
<organism evidence="2 4">
    <name type="scientific">Ensete ventricosum</name>
    <name type="common">Abyssinian banana</name>
    <name type="synonym">Musa ensete</name>
    <dbReference type="NCBI Taxonomy" id="4639"/>
    <lineage>
        <taxon>Eukaryota</taxon>
        <taxon>Viridiplantae</taxon>
        <taxon>Streptophyta</taxon>
        <taxon>Embryophyta</taxon>
        <taxon>Tracheophyta</taxon>
        <taxon>Spermatophyta</taxon>
        <taxon>Magnoliopsida</taxon>
        <taxon>Liliopsida</taxon>
        <taxon>Zingiberales</taxon>
        <taxon>Musaceae</taxon>
        <taxon>Ensete</taxon>
    </lineage>
</organism>
<reference evidence="2" key="3">
    <citation type="submission" date="2018-09" db="EMBL/GenBank/DDBJ databases">
        <authorList>
            <person name="Harrison J."/>
            <person name="Moore K.A."/>
            <person name="Paszkiewicz K."/>
            <person name="Jones T."/>
            <person name="Grant M."/>
            <person name="Ambacheew D."/>
            <person name="Muzemil S."/>
            <person name="Studholme D."/>
        </authorList>
    </citation>
    <scope>NUCLEOTIDE SEQUENCE</scope>
</reference>
<gene>
    <name evidence="2" type="ORF">B296_00015241</name>
    <name evidence="3" type="ORF">BHM03_00023657</name>
</gene>
<evidence type="ECO:0000313" key="4">
    <source>
        <dbReference type="Proteomes" id="UP000287651"/>
    </source>
</evidence>
<reference evidence="3" key="2">
    <citation type="journal article" date="2018" name="Data Brief">
        <title>Genome sequence data from 17 accessions of Ensete ventricosum, a staple food crop for millions in Ethiopia.</title>
        <authorList>
            <person name="Yemataw Z."/>
            <person name="Muzemil S."/>
            <person name="Ambachew D."/>
            <person name="Tripathi L."/>
            <person name="Tesfaye K."/>
            <person name="Chala A."/>
            <person name="Farbos A."/>
            <person name="O'Neill P."/>
            <person name="Moore K."/>
            <person name="Grant M."/>
            <person name="Studholme D.J."/>
        </authorList>
    </citation>
    <scope>NUCLEOTIDE SEQUENCE [LARGE SCALE GENOMIC DNA]</scope>
    <source>
        <tissue evidence="3">Leaf</tissue>
    </source>
</reference>
<dbReference type="EMBL" id="KV875906">
    <property type="protein sequence ID" value="RZR73397.1"/>
    <property type="molecule type" value="Genomic_DNA"/>
</dbReference>
<evidence type="ECO:0000313" key="3">
    <source>
        <dbReference type="EMBL" id="RZR73397.1"/>
    </source>
</evidence>
<reference evidence="2 4" key="1">
    <citation type="journal article" date="2014" name="Agronomy (Basel)">
        <title>A Draft Genome Sequence for Ensete ventricosum, the Drought-Tolerant Tree Against Hunger.</title>
        <authorList>
            <person name="Harrison J."/>
            <person name="Moore K.A."/>
            <person name="Paszkiewicz K."/>
            <person name="Jones T."/>
            <person name="Grant M."/>
            <person name="Ambacheew D."/>
            <person name="Muzemil S."/>
            <person name="Studholme D.J."/>
        </authorList>
    </citation>
    <scope>NUCLEOTIDE SEQUENCE [LARGE SCALE GENOMIC DNA]</scope>
</reference>
<protein>
    <submittedName>
        <fullName evidence="2">Uncharacterized protein</fullName>
    </submittedName>
</protein>
<dbReference type="Proteomes" id="UP000290560">
    <property type="component" value="Unassembled WGS sequence"/>
</dbReference>
<dbReference type="EMBL" id="AMZH03004599">
    <property type="protein sequence ID" value="RRT68736.1"/>
    <property type="molecule type" value="Genomic_DNA"/>
</dbReference>
<sequence>MGPLAWSGLKWPGAGPTRGRRPVSDASAPPLDHPFLVRRIHGVPLWEGAALWGARLCLPSHRNSRVRPLRLA</sequence>
<evidence type="ECO:0000256" key="1">
    <source>
        <dbReference type="SAM" id="MobiDB-lite"/>
    </source>
</evidence>
<accession>A0A444FWT2</accession>
<evidence type="ECO:0000313" key="2">
    <source>
        <dbReference type="EMBL" id="RRT68736.1"/>
    </source>
</evidence>
<dbReference type="AlphaFoldDB" id="A0A444FWT2"/>
<dbReference type="Proteomes" id="UP000287651">
    <property type="component" value="Unassembled WGS sequence"/>
</dbReference>
<feature type="region of interest" description="Disordered" evidence="1">
    <location>
        <begin position="1"/>
        <end position="28"/>
    </location>
</feature>